<evidence type="ECO:0000313" key="2">
    <source>
        <dbReference type="EMBL" id="MBS3057489.1"/>
    </source>
</evidence>
<protein>
    <submittedName>
        <fullName evidence="2">Uncharacterized protein</fullName>
    </submittedName>
</protein>
<feature type="transmembrane region" description="Helical" evidence="1">
    <location>
        <begin position="112"/>
        <end position="131"/>
    </location>
</feature>
<evidence type="ECO:0000313" key="3">
    <source>
        <dbReference type="Proteomes" id="UP000677687"/>
    </source>
</evidence>
<feature type="transmembrane region" description="Helical" evidence="1">
    <location>
        <begin position="84"/>
        <end position="106"/>
    </location>
</feature>
<accession>A0A8T4KWI2</accession>
<dbReference type="Pfam" id="PF20108">
    <property type="entry name" value="DUF6498"/>
    <property type="match status" value="1"/>
</dbReference>
<reference evidence="2" key="2">
    <citation type="submission" date="2021-05" db="EMBL/GenBank/DDBJ databases">
        <title>Protein family content uncovers lineage relationships and bacterial pathway maintenance mechanisms in DPANN archaea.</title>
        <authorList>
            <person name="Castelle C.J."/>
            <person name="Meheust R."/>
            <person name="Jaffe A.L."/>
            <person name="Seitz K."/>
            <person name="Gong X."/>
            <person name="Baker B.J."/>
            <person name="Banfield J.F."/>
        </authorList>
    </citation>
    <scope>NUCLEOTIDE SEQUENCE</scope>
    <source>
        <strain evidence="2">RIFCSPHIGHO2_01_FULL_AR10_44_11</strain>
    </source>
</reference>
<keyword evidence="1" id="KW-0472">Membrane</keyword>
<dbReference type="InterPro" id="IPR045466">
    <property type="entry name" value="DUF6498"/>
</dbReference>
<feature type="transmembrane region" description="Helical" evidence="1">
    <location>
        <begin position="178"/>
        <end position="197"/>
    </location>
</feature>
<dbReference type="Proteomes" id="UP000677687">
    <property type="component" value="Unassembled WGS sequence"/>
</dbReference>
<comment type="caution">
    <text evidence="2">The sequence shown here is derived from an EMBL/GenBank/DDBJ whole genome shotgun (WGS) entry which is preliminary data.</text>
</comment>
<feature type="transmembrane region" description="Helical" evidence="1">
    <location>
        <begin position="12"/>
        <end position="29"/>
    </location>
</feature>
<organism evidence="2 3">
    <name type="scientific">Candidatus Iainarchaeum sp</name>
    <dbReference type="NCBI Taxonomy" id="3101447"/>
    <lineage>
        <taxon>Archaea</taxon>
        <taxon>Candidatus Iainarchaeota</taxon>
        <taxon>Candidatus Iainarchaeia</taxon>
        <taxon>Candidatus Iainarchaeales</taxon>
        <taxon>Candidatus Iainarchaeaceae</taxon>
        <taxon>Candidatus Iainarchaeum</taxon>
    </lineage>
</organism>
<feature type="transmembrane region" description="Helical" evidence="1">
    <location>
        <begin position="152"/>
        <end position="172"/>
    </location>
</feature>
<dbReference type="EMBL" id="JAGVWD010000039">
    <property type="protein sequence ID" value="MBS3057489.1"/>
    <property type="molecule type" value="Genomic_DNA"/>
</dbReference>
<keyword evidence="1" id="KW-0812">Transmembrane</keyword>
<keyword evidence="1" id="KW-1133">Transmembrane helix</keyword>
<evidence type="ECO:0000256" key="1">
    <source>
        <dbReference type="SAM" id="Phobius"/>
    </source>
</evidence>
<proteinExistence type="predicted"/>
<gene>
    <name evidence="2" type="ORF">J4415_02565</name>
</gene>
<dbReference type="AlphaFoldDB" id="A0A8T4KWI2"/>
<reference evidence="2" key="1">
    <citation type="submission" date="2021-03" db="EMBL/GenBank/DDBJ databases">
        <authorList>
            <person name="Jaffe A."/>
        </authorList>
    </citation>
    <scope>NUCLEOTIDE SEQUENCE</scope>
    <source>
        <strain evidence="2">RIFCSPHIGHO2_01_FULL_AR10_44_11</strain>
    </source>
</reference>
<feature type="transmembrane region" description="Helical" evidence="1">
    <location>
        <begin position="35"/>
        <end position="53"/>
    </location>
</feature>
<sequence length="210" mass="23936">MKLNFKDPTTISLILANFITIIIAVWFSWNLLDLLWIYWWQNVIIGFFTFLKLSSLKGSARGIPFYANGANRGKKVKIGEISNAFFFALHYGLFHLVYASFLGFGLSTNLSYVAPVVMAFFINHLFSFLYYRNWQKGKQNAETIMFAPYKRIIPMHFTIFAGGFLASLAFFGTGTSEISFSLLIVFLLIKTAVDVIMHSVEHEGQQPDKP</sequence>
<name>A0A8T4KWI2_9ARCH</name>